<keyword evidence="2" id="KW-1185">Reference proteome</keyword>
<dbReference type="AlphaFoldDB" id="A0A7W4Z6J5"/>
<gene>
    <name evidence="1" type="ORF">FHR99_001236</name>
</gene>
<proteinExistence type="predicted"/>
<protein>
    <submittedName>
        <fullName evidence="1">Uncharacterized protein</fullName>
    </submittedName>
</protein>
<sequence>MTESFNVAIVAQEYPPAVIQRLAGLLNTSPRKLAARLERGDLVVKKDVDESTAQQYAVVIYEKTGAEAIVLGGPDLSNIAVDKPLATKAESATSIPPRPLMISIGCVVAALLVLLTVLMLRPGPESALEDASVALQQGSPELFEQSVDFEALAEDLYPALLAQALTRDTLRSRDRDTWVKEERQFIQAALNGKPLATDSSTSRLLTLLGLPTPENLNPVVVKNGEQTTAQLTVVREDLDQSYTLKLGMGNTEGNWQVQRWLNASDVLKAIHDHEQGRLIEVNQAIAQELTEVLGNFTYQERIAGVHRFSLGQLLIKANLSNQNPQSIQSFSGEMFVYGVETRNVYASKYFAWEAVDRLLPPGGRASFEVFYGLDRDYPDLLKALEKKAEKLEVGYRLHAVTFRDGVVLSTYKSYDSLRPTAD</sequence>
<organism evidence="1 2">
    <name type="scientific">Litorivivens lipolytica</name>
    <dbReference type="NCBI Taxonomy" id="1524264"/>
    <lineage>
        <taxon>Bacteria</taxon>
        <taxon>Pseudomonadati</taxon>
        <taxon>Pseudomonadota</taxon>
        <taxon>Gammaproteobacteria</taxon>
        <taxon>Litorivivens</taxon>
    </lineage>
</organism>
<accession>A0A7W4Z6J5</accession>
<dbReference type="RefSeq" id="WP_183409648.1">
    <property type="nucleotide sequence ID" value="NZ_JACHWY010000001.1"/>
</dbReference>
<comment type="caution">
    <text evidence="1">The sequence shown here is derived from an EMBL/GenBank/DDBJ whole genome shotgun (WGS) entry which is preliminary data.</text>
</comment>
<name>A0A7W4Z6J5_9GAMM</name>
<reference evidence="1 2" key="1">
    <citation type="submission" date="2020-08" db="EMBL/GenBank/DDBJ databases">
        <title>Genomic Encyclopedia of Type Strains, Phase III (KMG-III): the genomes of soil and plant-associated and newly described type strains.</title>
        <authorList>
            <person name="Whitman W."/>
        </authorList>
    </citation>
    <scope>NUCLEOTIDE SEQUENCE [LARGE SCALE GENOMIC DNA]</scope>
    <source>
        <strain evidence="1 2">CECT 8654</strain>
    </source>
</reference>
<evidence type="ECO:0000313" key="1">
    <source>
        <dbReference type="EMBL" id="MBB3047000.1"/>
    </source>
</evidence>
<evidence type="ECO:0000313" key="2">
    <source>
        <dbReference type="Proteomes" id="UP000537130"/>
    </source>
</evidence>
<dbReference type="Proteomes" id="UP000537130">
    <property type="component" value="Unassembled WGS sequence"/>
</dbReference>
<dbReference type="EMBL" id="JACHWY010000001">
    <property type="protein sequence ID" value="MBB3047000.1"/>
    <property type="molecule type" value="Genomic_DNA"/>
</dbReference>